<comment type="caution">
    <text evidence="12">The sequence shown here is derived from an EMBL/GenBank/DDBJ whole genome shotgun (WGS) entry which is preliminary data.</text>
</comment>
<protein>
    <recommendedName>
        <fullName evidence="1">ribose-phosphate diphosphokinase</fullName>
        <ecNumber evidence="1">2.7.6.1</ecNumber>
    </recommendedName>
</protein>
<gene>
    <name evidence="11" type="ORF">LDX50_06615</name>
    <name evidence="12" type="ORF">LDX50_12585</name>
    <name evidence="13" type="ORF">LDX50_18305</name>
</gene>
<feature type="domain" description="Phosphoribosyltransferase" evidence="9">
    <location>
        <begin position="156"/>
        <end position="280"/>
    </location>
</feature>
<dbReference type="CDD" id="cd06223">
    <property type="entry name" value="PRTases_typeI"/>
    <property type="match status" value="1"/>
</dbReference>
<dbReference type="EC" id="2.7.6.1" evidence="1"/>
<sequence>MLSQLPEKHILASFPGYEHSAREISAMLGIQLIQLEIRHFPDGESYIRFPTDLNGRYLWIYGSLFPANDRIIELMLICKTAREMGAETISIITPYLPYMRQDIRFQSGEVITASIMQQFISRRIDELICIEPHLHRITDLNDLYKGKARVLRATGIVTDWIKRNVPDPVLIGPDSESKPWVSAMADKLGCPYVVLAKMRQGDFSVSIDPRGLELAGTRQPILVDDILSTGRTMKQAASTIYNQTGRKVICIGIHAIFAGDAERILHDDAILRVVTTNSIPHETNEISIDAMVASVLKSEIQRSI</sequence>
<dbReference type="EMBL" id="JAIXNE010000002">
    <property type="protein sequence ID" value="MCA6074533.1"/>
    <property type="molecule type" value="Genomic_DNA"/>
</dbReference>
<dbReference type="EMBL" id="JAIXNE010000004">
    <property type="protein sequence ID" value="MCA6076838.1"/>
    <property type="molecule type" value="Genomic_DNA"/>
</dbReference>
<dbReference type="GO" id="GO:0004749">
    <property type="term" value="F:ribose phosphate diphosphokinase activity"/>
    <property type="evidence" value="ECO:0007669"/>
    <property type="project" value="UniProtKB-EC"/>
</dbReference>
<evidence type="ECO:0000256" key="6">
    <source>
        <dbReference type="ARBA" id="ARBA00022840"/>
    </source>
</evidence>
<keyword evidence="3 8" id="KW-0545">Nucleotide biosynthesis</keyword>
<dbReference type="GO" id="GO:0005737">
    <property type="term" value="C:cytoplasm"/>
    <property type="evidence" value="ECO:0007669"/>
    <property type="project" value="TreeGrafter"/>
</dbReference>
<dbReference type="InterPro" id="IPR005946">
    <property type="entry name" value="Rib-P_diPkinase"/>
</dbReference>
<dbReference type="InterPro" id="IPR029099">
    <property type="entry name" value="Pribosyltran_N"/>
</dbReference>
<keyword evidence="6" id="KW-0067">ATP-binding</keyword>
<dbReference type="RefSeq" id="WP_225697648.1">
    <property type="nucleotide sequence ID" value="NZ_JAIXNE010000002.1"/>
</dbReference>
<comment type="catalytic activity">
    <reaction evidence="7">
        <text>D-ribose 5-phosphate + ATP = 5-phospho-alpha-D-ribose 1-diphosphate + AMP + H(+)</text>
        <dbReference type="Rhea" id="RHEA:15609"/>
        <dbReference type="ChEBI" id="CHEBI:15378"/>
        <dbReference type="ChEBI" id="CHEBI:30616"/>
        <dbReference type="ChEBI" id="CHEBI:58017"/>
        <dbReference type="ChEBI" id="CHEBI:78346"/>
        <dbReference type="ChEBI" id="CHEBI:456215"/>
        <dbReference type="EC" id="2.7.6.1"/>
    </reaction>
</comment>
<dbReference type="InterPro" id="IPR000836">
    <property type="entry name" value="PRTase_dom"/>
</dbReference>
<dbReference type="Pfam" id="PF00156">
    <property type="entry name" value="Pribosyltran"/>
    <property type="match status" value="1"/>
</dbReference>
<evidence type="ECO:0000256" key="7">
    <source>
        <dbReference type="ARBA" id="ARBA00049535"/>
    </source>
</evidence>
<evidence type="ECO:0000259" key="10">
    <source>
        <dbReference type="Pfam" id="PF13793"/>
    </source>
</evidence>
<feature type="domain" description="Ribose-phosphate pyrophosphokinase N-terminal" evidence="10">
    <location>
        <begin position="19"/>
        <end position="121"/>
    </location>
</feature>
<evidence type="ECO:0000256" key="3">
    <source>
        <dbReference type="ARBA" id="ARBA00022727"/>
    </source>
</evidence>
<evidence type="ECO:0000313" key="13">
    <source>
        <dbReference type="EMBL" id="MCA6076838.1"/>
    </source>
</evidence>
<evidence type="ECO:0000256" key="1">
    <source>
        <dbReference type="ARBA" id="ARBA00013247"/>
    </source>
</evidence>
<dbReference type="InterPro" id="IPR029057">
    <property type="entry name" value="PRTase-like"/>
</dbReference>
<dbReference type="Gene3D" id="3.40.50.2020">
    <property type="match status" value="2"/>
</dbReference>
<dbReference type="Pfam" id="PF13793">
    <property type="entry name" value="Pribosyltran_N"/>
    <property type="match status" value="1"/>
</dbReference>
<dbReference type="SUPFAM" id="SSF53271">
    <property type="entry name" value="PRTase-like"/>
    <property type="match status" value="2"/>
</dbReference>
<dbReference type="GO" id="GO:0006164">
    <property type="term" value="P:purine nucleotide biosynthetic process"/>
    <property type="evidence" value="ECO:0007669"/>
    <property type="project" value="TreeGrafter"/>
</dbReference>
<proteinExistence type="inferred from homology"/>
<dbReference type="NCBIfam" id="NF005537">
    <property type="entry name" value="PRK07199.1"/>
    <property type="match status" value="1"/>
</dbReference>
<organism evidence="12 14">
    <name type="scientific">Fulvivirga sedimenti</name>
    <dbReference type="NCBI Taxonomy" id="2879465"/>
    <lineage>
        <taxon>Bacteria</taxon>
        <taxon>Pseudomonadati</taxon>
        <taxon>Bacteroidota</taxon>
        <taxon>Cytophagia</taxon>
        <taxon>Cytophagales</taxon>
        <taxon>Fulvivirgaceae</taxon>
        <taxon>Fulvivirga</taxon>
    </lineage>
</organism>
<dbReference type="GO" id="GO:0002189">
    <property type="term" value="C:ribose phosphate diphosphokinase complex"/>
    <property type="evidence" value="ECO:0007669"/>
    <property type="project" value="TreeGrafter"/>
</dbReference>
<dbReference type="PANTHER" id="PTHR10210">
    <property type="entry name" value="RIBOSE-PHOSPHATE DIPHOSPHOKINASE FAMILY MEMBER"/>
    <property type="match status" value="1"/>
</dbReference>
<keyword evidence="2 12" id="KW-0808">Transferase</keyword>
<keyword evidence="14" id="KW-1185">Reference proteome</keyword>
<evidence type="ECO:0000313" key="11">
    <source>
        <dbReference type="EMBL" id="MCA6074533.1"/>
    </source>
</evidence>
<dbReference type="PANTHER" id="PTHR10210:SF32">
    <property type="entry name" value="RIBOSE-PHOSPHATE PYROPHOSPHOKINASE 2"/>
    <property type="match status" value="1"/>
</dbReference>
<evidence type="ECO:0000256" key="5">
    <source>
        <dbReference type="ARBA" id="ARBA00022777"/>
    </source>
</evidence>
<dbReference type="Proteomes" id="UP001139409">
    <property type="component" value="Unassembled WGS sequence"/>
</dbReference>
<dbReference type="GO" id="GO:0005524">
    <property type="term" value="F:ATP binding"/>
    <property type="evidence" value="ECO:0007669"/>
    <property type="project" value="UniProtKB-KW"/>
</dbReference>
<evidence type="ECO:0000256" key="2">
    <source>
        <dbReference type="ARBA" id="ARBA00022679"/>
    </source>
</evidence>
<dbReference type="GO" id="GO:0016301">
    <property type="term" value="F:kinase activity"/>
    <property type="evidence" value="ECO:0007669"/>
    <property type="project" value="UniProtKB-KW"/>
</dbReference>
<evidence type="ECO:0000256" key="4">
    <source>
        <dbReference type="ARBA" id="ARBA00022741"/>
    </source>
</evidence>
<keyword evidence="5" id="KW-0418">Kinase</keyword>
<evidence type="ECO:0000313" key="12">
    <source>
        <dbReference type="EMBL" id="MCA6075710.1"/>
    </source>
</evidence>
<dbReference type="GO" id="GO:0006015">
    <property type="term" value="P:5-phosphoribose 1-diphosphate biosynthetic process"/>
    <property type="evidence" value="ECO:0007669"/>
    <property type="project" value="TreeGrafter"/>
</dbReference>
<evidence type="ECO:0000256" key="8">
    <source>
        <dbReference type="RuleBase" id="RU004324"/>
    </source>
</evidence>
<keyword evidence="4" id="KW-0547">Nucleotide-binding</keyword>
<dbReference type="GO" id="GO:0000287">
    <property type="term" value="F:magnesium ion binding"/>
    <property type="evidence" value="ECO:0007669"/>
    <property type="project" value="InterPro"/>
</dbReference>
<name>A0A9X1KXB4_9BACT</name>
<evidence type="ECO:0000259" key="9">
    <source>
        <dbReference type="Pfam" id="PF00156"/>
    </source>
</evidence>
<dbReference type="AlphaFoldDB" id="A0A9X1KXB4"/>
<dbReference type="SMART" id="SM01400">
    <property type="entry name" value="Pribosyltran_N"/>
    <property type="match status" value="1"/>
</dbReference>
<reference evidence="12" key="1">
    <citation type="submission" date="2021-09" db="EMBL/GenBank/DDBJ databases">
        <title>Fulvivirga sp. isolated from coastal sediment.</title>
        <authorList>
            <person name="Yu H."/>
        </authorList>
    </citation>
    <scope>NUCLEOTIDE SEQUENCE</scope>
    <source>
        <strain evidence="12">1062</strain>
    </source>
</reference>
<comment type="similarity">
    <text evidence="8">Belongs to the ribose-phosphate pyrophosphokinase family.</text>
</comment>
<evidence type="ECO:0000313" key="14">
    <source>
        <dbReference type="Proteomes" id="UP001139409"/>
    </source>
</evidence>
<dbReference type="EMBL" id="JAIXNE010000003">
    <property type="protein sequence ID" value="MCA6075710.1"/>
    <property type="molecule type" value="Genomic_DNA"/>
</dbReference>
<accession>A0A9X1KXB4</accession>
<dbReference type="NCBIfam" id="TIGR01251">
    <property type="entry name" value="ribP_PPkin"/>
    <property type="match status" value="1"/>
</dbReference>